<accession>A0ABT1G0A0</accession>
<dbReference type="Pfam" id="PF19807">
    <property type="entry name" value="DUF6290"/>
    <property type="match status" value="1"/>
</dbReference>
<protein>
    <submittedName>
        <fullName evidence="1">DUF6290 family protein</fullName>
    </submittedName>
</protein>
<dbReference type="RefSeq" id="WP_253576842.1">
    <property type="nucleotide sequence ID" value="NZ_JAMFTQ010000003.1"/>
</dbReference>
<dbReference type="EMBL" id="JAMFTQ010000003">
    <property type="protein sequence ID" value="MCP1387454.1"/>
    <property type="molecule type" value="Genomic_DNA"/>
</dbReference>
<dbReference type="Proteomes" id="UP001204000">
    <property type="component" value="Unassembled WGS sequence"/>
</dbReference>
<dbReference type="EMBL" id="JAMFTQ010000003">
    <property type="protein sequence ID" value="MCP1387476.1"/>
    <property type="molecule type" value="Genomic_DNA"/>
</dbReference>
<proteinExistence type="predicted"/>
<evidence type="ECO:0000313" key="1">
    <source>
        <dbReference type="EMBL" id="MCP1387454.1"/>
    </source>
</evidence>
<evidence type="ECO:0000313" key="3">
    <source>
        <dbReference type="Proteomes" id="UP001204000"/>
    </source>
</evidence>
<sequence>MATMTIRMDDRDAELVRRFASFEGITLSDFARNAILEKIEDAHDLQELRDAMAEDDGQRFTIQEILDELG</sequence>
<gene>
    <name evidence="1" type="ORF">M5J20_04530</name>
    <name evidence="2" type="ORF">M5J20_04650</name>
</gene>
<evidence type="ECO:0000313" key="2">
    <source>
        <dbReference type="EMBL" id="MCP1387476.1"/>
    </source>
</evidence>
<name>A0ABT1G0A0_9CORY</name>
<comment type="caution">
    <text evidence="1">The sequence shown here is derived from an EMBL/GenBank/DDBJ whole genome shotgun (WGS) entry which is preliminary data.</text>
</comment>
<dbReference type="InterPro" id="IPR046257">
    <property type="entry name" value="DUF6290"/>
</dbReference>
<keyword evidence="3" id="KW-1185">Reference proteome</keyword>
<dbReference type="NCBIfam" id="NF046040">
    <property type="entry name" value="RelB_antitoxin"/>
    <property type="match status" value="1"/>
</dbReference>
<reference evidence="1" key="1">
    <citation type="submission" date="2022-05" db="EMBL/GenBank/DDBJ databases">
        <title>Corynebacterium sp. TA-R-1 sp. nov., isolated from human feces.</title>
        <authorList>
            <person name="Shamsuzzaman M."/>
            <person name="Dahal R.H."/>
        </authorList>
    </citation>
    <scope>NUCLEOTIDE SEQUENCE</scope>
    <source>
        <strain evidence="1">TA-R-1</strain>
    </source>
</reference>
<organism evidence="1 3">
    <name type="scientific">Corynebacterium stercoris</name>
    <dbReference type="NCBI Taxonomy" id="2943490"/>
    <lineage>
        <taxon>Bacteria</taxon>
        <taxon>Bacillati</taxon>
        <taxon>Actinomycetota</taxon>
        <taxon>Actinomycetes</taxon>
        <taxon>Mycobacteriales</taxon>
        <taxon>Corynebacteriaceae</taxon>
        <taxon>Corynebacterium</taxon>
    </lineage>
</organism>